<comment type="similarity">
    <text evidence="1">Belongs to the carbohydrate kinase PfkB family.</text>
</comment>
<dbReference type="PIRSF" id="PIRSF000535">
    <property type="entry name" value="1PFK/6PFK/LacC"/>
    <property type="match status" value="1"/>
</dbReference>
<dbReference type="GO" id="GO:0016052">
    <property type="term" value="P:carbohydrate catabolic process"/>
    <property type="evidence" value="ECO:0007669"/>
    <property type="project" value="UniProtKB-ARBA"/>
</dbReference>
<evidence type="ECO:0000256" key="4">
    <source>
        <dbReference type="ARBA" id="ARBA00022777"/>
    </source>
</evidence>
<keyword evidence="9" id="KW-1185">Reference proteome</keyword>
<organism evidence="8 9">
    <name type="scientific">Oceanispirochaeta crateris</name>
    <dbReference type="NCBI Taxonomy" id="2518645"/>
    <lineage>
        <taxon>Bacteria</taxon>
        <taxon>Pseudomonadati</taxon>
        <taxon>Spirochaetota</taxon>
        <taxon>Spirochaetia</taxon>
        <taxon>Spirochaetales</taxon>
        <taxon>Spirochaetaceae</taxon>
        <taxon>Oceanispirochaeta</taxon>
    </lineage>
</organism>
<keyword evidence="2 6" id="KW-0808">Transferase</keyword>
<evidence type="ECO:0000256" key="5">
    <source>
        <dbReference type="ARBA" id="ARBA00022840"/>
    </source>
</evidence>
<dbReference type="InterPro" id="IPR011611">
    <property type="entry name" value="PfkB_dom"/>
</dbReference>
<proteinExistence type="inferred from homology"/>
<keyword evidence="5" id="KW-0067">ATP-binding</keyword>
<dbReference type="InterPro" id="IPR017583">
    <property type="entry name" value="Tagatose/fructose_Pkinase"/>
</dbReference>
<dbReference type="GO" id="GO:0005829">
    <property type="term" value="C:cytosol"/>
    <property type="evidence" value="ECO:0007669"/>
    <property type="project" value="TreeGrafter"/>
</dbReference>
<dbReference type="NCBIfam" id="TIGR03168">
    <property type="entry name" value="1-PFK"/>
    <property type="match status" value="1"/>
</dbReference>
<dbReference type="Pfam" id="PF00294">
    <property type="entry name" value="PfkB"/>
    <property type="match status" value="1"/>
</dbReference>
<dbReference type="Gene3D" id="3.40.1190.20">
    <property type="match status" value="1"/>
</dbReference>
<dbReference type="EMBL" id="CP036150">
    <property type="protein sequence ID" value="QEN07075.1"/>
    <property type="molecule type" value="Genomic_DNA"/>
</dbReference>
<evidence type="ECO:0000313" key="9">
    <source>
        <dbReference type="Proteomes" id="UP000324209"/>
    </source>
</evidence>
<reference evidence="8 9" key="1">
    <citation type="submission" date="2019-02" db="EMBL/GenBank/DDBJ databases">
        <title>Complete Genome Sequence and Methylome Analysis of free living Spirochaetas.</title>
        <authorList>
            <person name="Fomenkov A."/>
            <person name="Dubinina G."/>
            <person name="Leshcheva N."/>
            <person name="Mikheeva N."/>
            <person name="Grabovich M."/>
            <person name="Vincze T."/>
            <person name="Roberts R.J."/>
        </authorList>
    </citation>
    <scope>NUCLEOTIDE SEQUENCE [LARGE SCALE GENOMIC DNA]</scope>
    <source>
        <strain evidence="8 9">K2</strain>
    </source>
</reference>
<name>A0A5C1QG79_9SPIO</name>
<evidence type="ECO:0000256" key="1">
    <source>
        <dbReference type="ARBA" id="ARBA00010688"/>
    </source>
</evidence>
<keyword evidence="4 8" id="KW-0418">Kinase</keyword>
<evidence type="ECO:0000256" key="2">
    <source>
        <dbReference type="ARBA" id="ARBA00022679"/>
    </source>
</evidence>
<dbReference type="GO" id="GO:0005524">
    <property type="term" value="F:ATP binding"/>
    <property type="evidence" value="ECO:0007669"/>
    <property type="project" value="UniProtKB-KW"/>
</dbReference>
<dbReference type="InterPro" id="IPR002173">
    <property type="entry name" value="Carboh/pur_kinase_PfkB_CS"/>
</dbReference>
<dbReference type="PROSITE" id="PS00584">
    <property type="entry name" value="PFKB_KINASES_2"/>
    <property type="match status" value="1"/>
</dbReference>
<dbReference type="RefSeq" id="WP_149485157.1">
    <property type="nucleotide sequence ID" value="NZ_CP036150.1"/>
</dbReference>
<evidence type="ECO:0000256" key="3">
    <source>
        <dbReference type="ARBA" id="ARBA00022741"/>
    </source>
</evidence>
<dbReference type="CDD" id="cd01164">
    <property type="entry name" value="FruK_PfkB_like"/>
    <property type="match status" value="1"/>
</dbReference>
<dbReference type="GO" id="GO:0044281">
    <property type="term" value="P:small molecule metabolic process"/>
    <property type="evidence" value="ECO:0007669"/>
    <property type="project" value="UniProtKB-ARBA"/>
</dbReference>
<dbReference type="PANTHER" id="PTHR46566">
    <property type="entry name" value="1-PHOSPHOFRUCTOKINASE-RELATED"/>
    <property type="match status" value="1"/>
</dbReference>
<feature type="domain" description="Carbohydrate kinase PfkB" evidence="7">
    <location>
        <begin position="13"/>
        <end position="296"/>
    </location>
</feature>
<evidence type="ECO:0000256" key="6">
    <source>
        <dbReference type="PIRNR" id="PIRNR000535"/>
    </source>
</evidence>
<dbReference type="FunFam" id="3.40.1190.20:FF:000001">
    <property type="entry name" value="Phosphofructokinase"/>
    <property type="match status" value="1"/>
</dbReference>
<evidence type="ECO:0000313" key="8">
    <source>
        <dbReference type="EMBL" id="QEN07075.1"/>
    </source>
</evidence>
<dbReference type="SUPFAM" id="SSF53613">
    <property type="entry name" value="Ribokinase-like"/>
    <property type="match status" value="1"/>
</dbReference>
<protein>
    <submittedName>
        <fullName evidence="8">1-phosphofructokinase family hexose kinase</fullName>
    </submittedName>
</protein>
<dbReference type="KEGG" id="ock:EXM22_03395"/>
<dbReference type="OrthoDB" id="9801219at2"/>
<dbReference type="AlphaFoldDB" id="A0A5C1QG79"/>
<dbReference type="PANTHER" id="PTHR46566:SF2">
    <property type="entry name" value="ATP-DEPENDENT 6-PHOSPHOFRUCTOKINASE ISOZYME 2"/>
    <property type="match status" value="1"/>
</dbReference>
<dbReference type="Proteomes" id="UP000324209">
    <property type="component" value="Chromosome"/>
</dbReference>
<evidence type="ECO:0000259" key="7">
    <source>
        <dbReference type="Pfam" id="PF00294"/>
    </source>
</evidence>
<accession>A0A5C1QG79</accession>
<dbReference type="GO" id="GO:0008443">
    <property type="term" value="F:phosphofructokinase activity"/>
    <property type="evidence" value="ECO:0007669"/>
    <property type="project" value="UniProtKB-ARBA"/>
</dbReference>
<dbReference type="InterPro" id="IPR029056">
    <property type="entry name" value="Ribokinase-like"/>
</dbReference>
<gene>
    <name evidence="8" type="ORF">EXM22_03395</name>
</gene>
<keyword evidence="3" id="KW-0547">Nucleotide-binding</keyword>
<sequence>MKRILTVTLNPAIDYTLVVPDFARNAVNRARAVRRDPGGKGINVATALSQGGFETQVTGFLGRTNSLIFNNHFKDNSMRDSFLYLEGSTREGIKVVDPIQRETTDINLDGFFITNSDIDRLKNQFQDLLTGVDYVVLSGSLPPGVSKGIYADMACMASQAGAFVAVDTSGEALQLAIESGSVHLIKPNMEELGALYSELSDAEDIMAGVEILSQRLLKTVQMVALSLGREGSHLYTRQARYEANAPIVDVKSTVGAGDTFLAGLIAGLASGKNDAHSLAQGVCWAASTLTMIGPGLSKTEPPESFLNHTLVSKL</sequence>